<dbReference type="OMA" id="FVISPDW"/>
<evidence type="ECO:0000313" key="1">
    <source>
        <dbReference type="EMBL" id="EDO45599.1"/>
    </source>
</evidence>
<keyword evidence="2" id="KW-1185">Reference proteome</keyword>
<dbReference type="AlphaFoldDB" id="A7RSA8"/>
<gene>
    <name evidence="1" type="ORF">NEMVEDRAFT_v1g240357</name>
</gene>
<sequence length="186" mass="21720">MPMNHRGDPNLLKGTVTRIVYRSEYRSNYTGTENPLQNIRLHSRFMRKPAWESDQKPGTSRMIQVPLRSRPTKINLQGLEPNPQMFRSKSASYSQNKALSVKSFGSSRPYSGLSATSRAQTEQFPQRLVARRIQSQLSRFPKEFRYIDKQCFFHPAQKPRKTFFVISPDWVSEKQQNHIRKNNVFG</sequence>
<dbReference type="InParanoid" id="A7RSA8"/>
<evidence type="ECO:0000313" key="2">
    <source>
        <dbReference type="Proteomes" id="UP000001593"/>
    </source>
</evidence>
<proteinExistence type="predicted"/>
<dbReference type="EMBL" id="DS469534">
    <property type="protein sequence ID" value="EDO45599.1"/>
    <property type="molecule type" value="Genomic_DNA"/>
</dbReference>
<protein>
    <submittedName>
        <fullName evidence="1">Uncharacterized protein</fullName>
    </submittedName>
</protein>
<dbReference type="HOGENOM" id="CLU_1456097_0_0_1"/>
<organism evidence="1 2">
    <name type="scientific">Nematostella vectensis</name>
    <name type="common">Starlet sea anemone</name>
    <dbReference type="NCBI Taxonomy" id="45351"/>
    <lineage>
        <taxon>Eukaryota</taxon>
        <taxon>Metazoa</taxon>
        <taxon>Cnidaria</taxon>
        <taxon>Anthozoa</taxon>
        <taxon>Hexacorallia</taxon>
        <taxon>Actiniaria</taxon>
        <taxon>Edwardsiidae</taxon>
        <taxon>Nematostella</taxon>
    </lineage>
</organism>
<reference evidence="1 2" key="1">
    <citation type="journal article" date="2007" name="Science">
        <title>Sea anemone genome reveals ancestral eumetazoan gene repertoire and genomic organization.</title>
        <authorList>
            <person name="Putnam N.H."/>
            <person name="Srivastava M."/>
            <person name="Hellsten U."/>
            <person name="Dirks B."/>
            <person name="Chapman J."/>
            <person name="Salamov A."/>
            <person name="Terry A."/>
            <person name="Shapiro H."/>
            <person name="Lindquist E."/>
            <person name="Kapitonov V.V."/>
            <person name="Jurka J."/>
            <person name="Genikhovich G."/>
            <person name="Grigoriev I.V."/>
            <person name="Lucas S.M."/>
            <person name="Steele R.E."/>
            <person name="Finnerty J.R."/>
            <person name="Technau U."/>
            <person name="Martindale M.Q."/>
            <person name="Rokhsar D.S."/>
        </authorList>
    </citation>
    <scope>NUCLEOTIDE SEQUENCE [LARGE SCALE GENOMIC DNA]</scope>
    <source>
        <strain evidence="2">CH2 X CH6</strain>
    </source>
</reference>
<accession>A7RSA8</accession>
<dbReference type="Proteomes" id="UP000001593">
    <property type="component" value="Unassembled WGS sequence"/>
</dbReference>
<name>A7RSA8_NEMVE</name>